<name>A0ABT3XQG9_9FLAO</name>
<evidence type="ECO:0000313" key="1">
    <source>
        <dbReference type="EMBL" id="MCX8524377.1"/>
    </source>
</evidence>
<dbReference type="Proteomes" id="UP001073122">
    <property type="component" value="Unassembled WGS sequence"/>
</dbReference>
<dbReference type="RefSeq" id="WP_267265677.1">
    <property type="nucleotide sequence ID" value="NZ_JAOVZW010000013.1"/>
</dbReference>
<keyword evidence="2" id="KW-1185">Reference proteome</keyword>
<reference evidence="1" key="1">
    <citation type="submission" date="2022-10" db="EMBL/GenBank/DDBJ databases">
        <title>Chryseobacterium sp. nov., a novel bacterial species.</title>
        <authorList>
            <person name="Cao Y."/>
        </authorList>
    </citation>
    <scope>NUCLEOTIDE SEQUENCE</scope>
    <source>
        <strain evidence="1">CCTCC AB2015118</strain>
    </source>
</reference>
<dbReference type="Gene3D" id="3.40.1000.10">
    <property type="entry name" value="Mog1/PsbP, alpha/beta/alpha sandwich"/>
    <property type="match status" value="1"/>
</dbReference>
<accession>A0ABT3XQG9</accession>
<protein>
    <submittedName>
        <fullName evidence="1">Uncharacterized protein</fullName>
    </submittedName>
</protein>
<organism evidence="1 2">
    <name type="scientific">Chryseobacterium formosus</name>
    <dbReference type="NCBI Taxonomy" id="1537363"/>
    <lineage>
        <taxon>Bacteria</taxon>
        <taxon>Pseudomonadati</taxon>
        <taxon>Bacteroidota</taxon>
        <taxon>Flavobacteriia</taxon>
        <taxon>Flavobacteriales</taxon>
        <taxon>Weeksellaceae</taxon>
        <taxon>Chryseobacterium group</taxon>
        <taxon>Chryseobacterium</taxon>
    </lineage>
</organism>
<evidence type="ECO:0000313" key="2">
    <source>
        <dbReference type="Proteomes" id="UP001073122"/>
    </source>
</evidence>
<gene>
    <name evidence="1" type="ORF">OF897_10695</name>
</gene>
<comment type="caution">
    <text evidence="1">The sequence shown here is derived from an EMBL/GenBank/DDBJ whole genome shotgun (WGS) entry which is preliminary data.</text>
</comment>
<proteinExistence type="predicted"/>
<dbReference type="EMBL" id="JAOVZW010000013">
    <property type="protein sequence ID" value="MCX8524377.1"/>
    <property type="molecule type" value="Genomic_DNA"/>
</dbReference>
<sequence>MKLLFLVSFLLCSVCFSQKKQADLEKVITKDFTLEFDSNYFSRIDAYDKLVMLFIKNPQNGYVESLRISVEDVSKYKKMDLEYFSEIKENLLKDEYKILSKTKGELNGNKYIDFSFGKTTLIENNKSEFKNLERLYFHKSKIYKIFFGSSEKSYEKHLPKIQQVLESFRMK</sequence>